<feature type="transmembrane region" description="Helical" evidence="12">
    <location>
        <begin position="629"/>
        <end position="652"/>
    </location>
</feature>
<dbReference type="InParanoid" id="A0A671U3N0"/>
<feature type="transmembrane region" description="Helical" evidence="12">
    <location>
        <begin position="595"/>
        <end position="617"/>
    </location>
</feature>
<protein>
    <submittedName>
        <fullName evidence="15">Olfactory receptor C family, b1</fullName>
    </submittedName>
</protein>
<evidence type="ECO:0000256" key="13">
    <source>
        <dbReference type="SAM" id="SignalP"/>
    </source>
</evidence>
<evidence type="ECO:0000256" key="11">
    <source>
        <dbReference type="ARBA" id="ARBA00038492"/>
    </source>
</evidence>
<dbReference type="InterPro" id="IPR001828">
    <property type="entry name" value="ANF_lig-bd_rcpt"/>
</dbReference>
<dbReference type="PROSITE" id="PS00980">
    <property type="entry name" value="G_PROTEIN_RECEP_F3_2"/>
    <property type="match status" value="1"/>
</dbReference>
<dbReference type="InterPro" id="IPR000337">
    <property type="entry name" value="GPCR_3"/>
</dbReference>
<keyword evidence="4 13" id="KW-0732">Signal</keyword>
<reference evidence="15" key="3">
    <citation type="submission" date="2025-09" db="UniProtKB">
        <authorList>
            <consortium name="Ensembl"/>
        </authorList>
    </citation>
    <scope>IDENTIFICATION</scope>
</reference>
<name>A0A671U3N0_SPAAU</name>
<dbReference type="PRINTS" id="PR00248">
    <property type="entry name" value="GPCRMGR"/>
</dbReference>
<evidence type="ECO:0000256" key="8">
    <source>
        <dbReference type="ARBA" id="ARBA00023170"/>
    </source>
</evidence>
<dbReference type="Proteomes" id="UP000472265">
    <property type="component" value="Chromosome 22"/>
</dbReference>
<gene>
    <name evidence="15" type="primary">LOC115574557</name>
</gene>
<dbReference type="InterPro" id="IPR017978">
    <property type="entry name" value="GPCR_3_C"/>
</dbReference>
<feature type="signal peptide" evidence="13">
    <location>
        <begin position="1"/>
        <end position="22"/>
    </location>
</feature>
<feature type="transmembrane region" description="Helical" evidence="12">
    <location>
        <begin position="664"/>
        <end position="685"/>
    </location>
</feature>
<dbReference type="PRINTS" id="PR00592">
    <property type="entry name" value="CASENSINGR"/>
</dbReference>
<feature type="transmembrane region" description="Helical" evidence="12">
    <location>
        <begin position="819"/>
        <end position="836"/>
    </location>
</feature>
<feature type="transmembrane region" description="Helical" evidence="12">
    <location>
        <begin position="706"/>
        <end position="725"/>
    </location>
</feature>
<reference evidence="15" key="1">
    <citation type="submission" date="2021-04" db="EMBL/GenBank/DDBJ databases">
        <authorList>
            <consortium name="Wellcome Sanger Institute Data Sharing"/>
        </authorList>
    </citation>
    <scope>NUCLEOTIDE SEQUENCE [LARGE SCALE GENOMIC DNA]</scope>
</reference>
<evidence type="ECO:0000256" key="12">
    <source>
        <dbReference type="SAM" id="Phobius"/>
    </source>
</evidence>
<evidence type="ECO:0000256" key="7">
    <source>
        <dbReference type="ARBA" id="ARBA00023136"/>
    </source>
</evidence>
<dbReference type="GO" id="GO:0050909">
    <property type="term" value="P:sensory perception of taste"/>
    <property type="evidence" value="ECO:0007669"/>
    <property type="project" value="UniProtKB-ARBA"/>
</dbReference>
<dbReference type="Ensembl" id="ENSSAUT00010009593.1">
    <property type="protein sequence ID" value="ENSSAUP00010008981.1"/>
    <property type="gene ID" value="ENSSAUG00010004456.1"/>
</dbReference>
<evidence type="ECO:0000256" key="4">
    <source>
        <dbReference type="ARBA" id="ARBA00022729"/>
    </source>
</evidence>
<dbReference type="InterPro" id="IPR017979">
    <property type="entry name" value="GPCR_3_CS"/>
</dbReference>
<dbReference type="Gene3D" id="2.10.50.30">
    <property type="entry name" value="GPCR, family 3, nine cysteines domain"/>
    <property type="match status" value="1"/>
</dbReference>
<keyword evidence="6" id="KW-0297">G-protein coupled receptor</keyword>
<evidence type="ECO:0000256" key="1">
    <source>
        <dbReference type="ARBA" id="ARBA00004651"/>
    </source>
</evidence>
<organism evidence="15 16">
    <name type="scientific">Sparus aurata</name>
    <name type="common">Gilthead sea bream</name>
    <dbReference type="NCBI Taxonomy" id="8175"/>
    <lineage>
        <taxon>Eukaryota</taxon>
        <taxon>Metazoa</taxon>
        <taxon>Chordata</taxon>
        <taxon>Craniata</taxon>
        <taxon>Vertebrata</taxon>
        <taxon>Euteleostomi</taxon>
        <taxon>Actinopterygii</taxon>
        <taxon>Neopterygii</taxon>
        <taxon>Teleostei</taxon>
        <taxon>Neoteleostei</taxon>
        <taxon>Acanthomorphata</taxon>
        <taxon>Eupercaria</taxon>
        <taxon>Spariformes</taxon>
        <taxon>Sparidae</taxon>
        <taxon>Sparus</taxon>
    </lineage>
</organism>
<evidence type="ECO:0000256" key="6">
    <source>
        <dbReference type="ARBA" id="ARBA00023040"/>
    </source>
</evidence>
<keyword evidence="5 12" id="KW-1133">Transmembrane helix</keyword>
<keyword evidence="16" id="KW-1185">Reference proteome</keyword>
<dbReference type="InterPro" id="IPR028082">
    <property type="entry name" value="Peripla_BP_I"/>
</dbReference>
<evidence type="ECO:0000313" key="15">
    <source>
        <dbReference type="Ensembl" id="ENSSAUP00010008981.1"/>
    </source>
</evidence>
<keyword evidence="3 12" id="KW-0812">Transmembrane</keyword>
<evidence type="ECO:0000256" key="5">
    <source>
        <dbReference type="ARBA" id="ARBA00022989"/>
    </source>
</evidence>
<dbReference type="GO" id="GO:0004930">
    <property type="term" value="F:G protein-coupled receptor activity"/>
    <property type="evidence" value="ECO:0007669"/>
    <property type="project" value="UniProtKB-KW"/>
</dbReference>
<evidence type="ECO:0000256" key="9">
    <source>
        <dbReference type="ARBA" id="ARBA00023180"/>
    </source>
</evidence>
<dbReference type="PROSITE" id="PS50259">
    <property type="entry name" value="G_PROTEIN_RECEP_F3_4"/>
    <property type="match status" value="1"/>
</dbReference>
<dbReference type="FunFam" id="2.10.50.30:FF:000004">
    <property type="entry name" value="Taste receptor type 1 member 3-like protein"/>
    <property type="match status" value="1"/>
</dbReference>
<dbReference type="Pfam" id="PF07562">
    <property type="entry name" value="NCD3G"/>
    <property type="match status" value="1"/>
</dbReference>
<dbReference type="FunCoup" id="A0A671U3N0">
    <property type="interactions" value="70"/>
</dbReference>
<keyword evidence="2" id="KW-1003">Cell membrane</keyword>
<sequence length="944" mass="105819">MHKCCLLSSLLLALTMLTRIQAHVVGYDSAQHACGAWAPGDIVIGILLPCHHKVKSLHERIRPEGFLCSDFDLESFMMSLAAVHEIEEINGANFLPGVRLGYLMCDTCSYASKALQSVGHMLAVNGSLNMKCDYTDFRPRVKIILGALYSEVSIAVARLLNVYMVPLLSSTSSSPELSDKLRYPSFMRNIPSDEHQTKAVAKIMHHYGWNWVGVVYGDDDYGRAAFQSFLSDAKANSVCLAYQEVMPHLDHSLSSQHIKRVARQIRSSDAQVVLLILKAERVQDLFKEMIRTNTSRTWIASDAWSNSRSLAQMDGINQVGDILGFTFVSGKSESFDKYLKNLTANPGGYNHFIEEYKNLRFNCSSECFSDKPPSYCPSPNLLKVKADNACNITDPQEQNDDYLLKVLDTSKALPNRVAVWAVAHALQNLLKCNSLSCLGEINFPPWKLLEELKKVNFRRDDQNYSFDENGDFVSGYDLIMWKRDGHHRRFQRIGKYHVISADVQVDMKNFTWLSTANTTTPQSRCSERCTPGLVKKILNVSCCYNCIPCMEGTYTDAWDLHECKKCPNGTWSLKGWDRCKPRQESYLRWNDAHPISMMAAAAFGILLLLVIFTIFLVYKDSSPMKRAEVRLSCVMMTGLAVSFASVICFMGKPSVHLCRARQLMYAMGFTLCVSCILVKAYRTFLAFLPFGRMTNRQLHRLYKPPVIVIIVTTLQGVICLLWLIFDSPDVDETPPSTQSMKKIIQCHEGATYIGFGIMLSYIALLALVGFLLAFKSRKVPQEFSETGYIIFSMLMYLFVWVCFVPVYITNHEGGTPVQASAILVSSYGIIFCHFLPKCYEALFGSKIDTLDMILGRWRVISSPSLNSETETDIGIPGMNKPSQINSRLSISSASTILGSSASLSGVRPAGAELVIVPVSKEKTHVCPPFTRLGTKVTMRRSISF</sequence>
<keyword evidence="9" id="KW-0325">Glycoprotein</keyword>
<keyword evidence="8" id="KW-0675">Receptor</keyword>
<dbReference type="GO" id="GO:0005886">
    <property type="term" value="C:plasma membrane"/>
    <property type="evidence" value="ECO:0007669"/>
    <property type="project" value="UniProtKB-SubCell"/>
</dbReference>
<reference evidence="15" key="2">
    <citation type="submission" date="2025-08" db="UniProtKB">
        <authorList>
            <consortium name="Ensembl"/>
        </authorList>
    </citation>
    <scope>IDENTIFICATION</scope>
</reference>
<dbReference type="FunFam" id="3.40.50.2300:FF:000016">
    <property type="entry name" value="Taste 1 receptor member 2"/>
    <property type="match status" value="1"/>
</dbReference>
<dbReference type="Pfam" id="PF01094">
    <property type="entry name" value="ANF_receptor"/>
    <property type="match status" value="1"/>
</dbReference>
<feature type="domain" description="G-protein coupled receptors family 3 profile" evidence="14">
    <location>
        <begin position="593"/>
        <end position="843"/>
    </location>
</feature>
<keyword evidence="10" id="KW-0807">Transducer</keyword>
<comment type="subcellular location">
    <subcellularLocation>
        <location evidence="1">Cell membrane</location>
        <topology evidence="1">Multi-pass membrane protein</topology>
    </subcellularLocation>
</comment>
<dbReference type="Pfam" id="PF00003">
    <property type="entry name" value="7tm_3"/>
    <property type="match status" value="1"/>
</dbReference>
<evidence type="ECO:0000259" key="14">
    <source>
        <dbReference type="PROSITE" id="PS50259"/>
    </source>
</evidence>
<dbReference type="Gene3D" id="3.40.50.2300">
    <property type="match status" value="2"/>
</dbReference>
<feature type="chain" id="PRO_5025543729" evidence="13">
    <location>
        <begin position="23"/>
        <end position="944"/>
    </location>
</feature>
<evidence type="ECO:0000256" key="3">
    <source>
        <dbReference type="ARBA" id="ARBA00022692"/>
    </source>
</evidence>
<evidence type="ECO:0000256" key="2">
    <source>
        <dbReference type="ARBA" id="ARBA00022475"/>
    </source>
</evidence>
<accession>A0A671U3N0</accession>
<feature type="transmembrane region" description="Helical" evidence="12">
    <location>
        <begin position="750"/>
        <end position="774"/>
    </location>
</feature>
<dbReference type="GeneTree" id="ENSGT00940000166171"/>
<dbReference type="SUPFAM" id="SSF53822">
    <property type="entry name" value="Periplasmic binding protein-like I"/>
    <property type="match status" value="1"/>
</dbReference>
<dbReference type="InterPro" id="IPR038550">
    <property type="entry name" value="GPCR_3_9-Cys_sf"/>
</dbReference>
<keyword evidence="7 12" id="KW-0472">Membrane</keyword>
<dbReference type="OMA" id="VYITNHE"/>
<dbReference type="AlphaFoldDB" id="A0A671U3N0"/>
<evidence type="ECO:0000313" key="16">
    <source>
        <dbReference type="Proteomes" id="UP000472265"/>
    </source>
</evidence>
<feature type="transmembrane region" description="Helical" evidence="12">
    <location>
        <begin position="786"/>
        <end position="807"/>
    </location>
</feature>
<comment type="similarity">
    <text evidence="11">Belongs to the G-protein coupled receptor 3 family. TAS1R subfamily.</text>
</comment>
<dbReference type="InterPro" id="IPR011500">
    <property type="entry name" value="GPCR_3_9-Cys_dom"/>
</dbReference>
<dbReference type="PANTHER" id="PTHR24061:SF506">
    <property type="entry name" value="G-PROTEIN COUPLED RECEPTOR FAMILY C GROUP 6 MEMBER A-LIKE PRECURSOR"/>
    <property type="match status" value="1"/>
</dbReference>
<dbReference type="PANTHER" id="PTHR24061">
    <property type="entry name" value="CALCIUM-SENSING RECEPTOR-RELATED"/>
    <property type="match status" value="1"/>
</dbReference>
<dbReference type="InterPro" id="IPR000068">
    <property type="entry name" value="GPCR_3_Ca_sens_rcpt-rel"/>
</dbReference>
<evidence type="ECO:0000256" key="10">
    <source>
        <dbReference type="ARBA" id="ARBA00023224"/>
    </source>
</evidence>
<proteinExistence type="inferred from homology"/>